<dbReference type="GO" id="GO:0004869">
    <property type="term" value="F:cysteine-type endopeptidase inhibitor activity"/>
    <property type="evidence" value="ECO:0007669"/>
    <property type="project" value="InterPro"/>
</dbReference>
<gene>
    <name evidence="7" type="primary">ahsg1</name>
</gene>
<dbReference type="InterPro" id="IPR000010">
    <property type="entry name" value="Cystatin_dom"/>
</dbReference>
<evidence type="ECO:0000256" key="1">
    <source>
        <dbReference type="ARBA" id="ARBA00022729"/>
    </source>
</evidence>
<evidence type="ECO:0000259" key="6">
    <source>
        <dbReference type="PROSITE" id="PS51529"/>
    </source>
</evidence>
<organism evidence="7 8">
    <name type="scientific">Dicentrarchus labrax</name>
    <name type="common">European seabass</name>
    <name type="synonym">Morone labrax</name>
    <dbReference type="NCBI Taxonomy" id="13489"/>
    <lineage>
        <taxon>Eukaryota</taxon>
        <taxon>Metazoa</taxon>
        <taxon>Chordata</taxon>
        <taxon>Craniata</taxon>
        <taxon>Vertebrata</taxon>
        <taxon>Euteleostomi</taxon>
        <taxon>Actinopterygii</taxon>
        <taxon>Neopterygii</taxon>
        <taxon>Teleostei</taxon>
        <taxon>Neoteleostei</taxon>
        <taxon>Acanthomorphata</taxon>
        <taxon>Eupercaria</taxon>
        <taxon>Moronidae</taxon>
        <taxon>Dicentrarchus</taxon>
    </lineage>
</organism>
<reference evidence="7" key="1">
    <citation type="submission" date="2025-08" db="UniProtKB">
        <authorList>
            <consortium name="Ensembl"/>
        </authorList>
    </citation>
    <scope>IDENTIFICATION</scope>
</reference>
<name>A0A8P4FWC9_DICLA</name>
<dbReference type="PANTHER" id="PTHR13814:SF16">
    <property type="entry name" value="CYSTATIN"/>
    <property type="match status" value="1"/>
</dbReference>
<feature type="signal peptide" evidence="5">
    <location>
        <begin position="1"/>
        <end position="19"/>
    </location>
</feature>
<dbReference type="AlphaFoldDB" id="A0A8P4FWC9"/>
<dbReference type="RefSeq" id="XP_051233797.1">
    <property type="nucleotide sequence ID" value="XM_051377837.1"/>
</dbReference>
<dbReference type="Ensembl" id="ENSDLAT00005073922.1">
    <property type="protein sequence ID" value="ENSDLAP00005065655.1"/>
    <property type="gene ID" value="ENSDLAG00005031143.1"/>
</dbReference>
<protein>
    <recommendedName>
        <fullName evidence="6">Cystatin fetuin-A-type domain-containing protein</fullName>
    </recommendedName>
</protein>
<dbReference type="CTD" id="569558"/>
<dbReference type="PANTHER" id="PTHR13814">
    <property type="entry name" value="FETUIN"/>
    <property type="match status" value="1"/>
</dbReference>
<dbReference type="InterPro" id="IPR046350">
    <property type="entry name" value="Cystatin_sf"/>
</dbReference>
<feature type="domain" description="Cystatin fetuin-A-type" evidence="6">
    <location>
        <begin position="136"/>
        <end position="250"/>
    </location>
</feature>
<evidence type="ECO:0000313" key="7">
    <source>
        <dbReference type="Ensembl" id="ENSDLAP00005065655.1"/>
    </source>
</evidence>
<evidence type="ECO:0000313" key="8">
    <source>
        <dbReference type="Proteomes" id="UP000694389"/>
    </source>
</evidence>
<dbReference type="GO" id="GO:0005576">
    <property type="term" value="C:extracellular region"/>
    <property type="evidence" value="ECO:0007669"/>
    <property type="project" value="TreeGrafter"/>
</dbReference>
<evidence type="ECO:0000256" key="3">
    <source>
        <dbReference type="ARBA" id="ARBA00023180"/>
    </source>
</evidence>
<dbReference type="Proteomes" id="UP000694389">
    <property type="component" value="Unassembled WGS sequence"/>
</dbReference>
<dbReference type="InterPro" id="IPR025760">
    <property type="entry name" value="Cystatin_Fetuin_A"/>
</dbReference>
<feature type="chain" id="PRO_5035766289" description="Cystatin fetuin-A-type domain-containing protein" evidence="5">
    <location>
        <begin position="20"/>
        <end position="391"/>
    </location>
</feature>
<accession>A0A8P4FWC9</accession>
<dbReference type="OrthoDB" id="8780871at2759"/>
<keyword evidence="8" id="KW-1185">Reference proteome</keyword>
<dbReference type="SUPFAM" id="SSF54403">
    <property type="entry name" value="Cystatin/monellin"/>
    <property type="match status" value="2"/>
</dbReference>
<evidence type="ECO:0000256" key="5">
    <source>
        <dbReference type="SAM" id="SignalP"/>
    </source>
</evidence>
<keyword evidence="3" id="KW-0325">Glycoprotein</keyword>
<dbReference type="GeneID" id="127350816"/>
<dbReference type="Gene3D" id="3.10.450.10">
    <property type="match status" value="2"/>
</dbReference>
<keyword evidence="2" id="KW-1015">Disulfide bond</keyword>
<sequence length="391" mass="43653">MKALPILVLLSSAMQMFSAAPALEPVTCSEDSSATAARLAMHHIDENHEHGYKFRLNEFEGNKVEKVDEGCNIELQLHLLETTCHTVNPKHFEDCETRMETDQAVEANCTVMMTVTNNDAKVTKYECDTKQVKIMMRCPDCPILIPLNNTNGLKSVHEAVTKFNQNSSNTHYYVLQEVGRIQSGYMMAAGMGYWAEFVLVETPCPWGSRIVPEACKPLCHDRAHHAFCRSSSTTQNGLGSVECEFYPPTNTTALGPGEQEPVCRPHHVRPHDRPGDRGSRPHSHSHGPPPHNGDRGSRPHSHGTPPHAGDRGSRPHSHGSPPHAGDGGRPPHSDNQDGQERQHHQHPFSSHHPFRHFHSCHRMMTDADPALHPICPWPFPEPRPHPHPRES</sequence>
<reference evidence="7" key="2">
    <citation type="submission" date="2025-09" db="UniProtKB">
        <authorList>
            <consortium name="Ensembl"/>
        </authorList>
    </citation>
    <scope>IDENTIFICATION</scope>
</reference>
<dbReference type="OMA" id="ARHAFCR"/>
<dbReference type="PROSITE" id="PS51529">
    <property type="entry name" value="CYSTATIN_FETUIN_A"/>
    <property type="match status" value="1"/>
</dbReference>
<evidence type="ECO:0000256" key="2">
    <source>
        <dbReference type="ARBA" id="ARBA00023157"/>
    </source>
</evidence>
<feature type="compositionally biased region" description="Basic and acidic residues" evidence="4">
    <location>
        <begin position="329"/>
        <end position="342"/>
    </location>
</feature>
<proteinExistence type="predicted"/>
<dbReference type="GeneTree" id="ENSGT00950000182930"/>
<evidence type="ECO:0000256" key="4">
    <source>
        <dbReference type="SAM" id="MobiDB-lite"/>
    </source>
</evidence>
<dbReference type="InterPro" id="IPR050735">
    <property type="entry name" value="Kininogen_Fetuin_HRG"/>
</dbReference>
<dbReference type="Pfam" id="PF00031">
    <property type="entry name" value="Cystatin"/>
    <property type="match status" value="1"/>
</dbReference>
<feature type="region of interest" description="Disordered" evidence="4">
    <location>
        <begin position="251"/>
        <end position="353"/>
    </location>
</feature>
<keyword evidence="1 5" id="KW-0732">Signal</keyword>